<feature type="compositionally biased region" description="Low complexity" evidence="1">
    <location>
        <begin position="299"/>
        <end position="310"/>
    </location>
</feature>
<dbReference type="Proteomes" id="UP001301769">
    <property type="component" value="Unassembled WGS sequence"/>
</dbReference>
<gene>
    <name evidence="2" type="ORF">QBC37DRAFT_369823</name>
</gene>
<feature type="compositionally biased region" description="Basic residues" evidence="1">
    <location>
        <begin position="1"/>
        <end position="11"/>
    </location>
</feature>
<feature type="compositionally biased region" description="Polar residues" evidence="1">
    <location>
        <begin position="409"/>
        <end position="420"/>
    </location>
</feature>
<evidence type="ECO:0000313" key="3">
    <source>
        <dbReference type="Proteomes" id="UP001301769"/>
    </source>
</evidence>
<feature type="region of interest" description="Disordered" evidence="1">
    <location>
        <begin position="236"/>
        <end position="263"/>
    </location>
</feature>
<evidence type="ECO:0000256" key="1">
    <source>
        <dbReference type="SAM" id="MobiDB-lite"/>
    </source>
</evidence>
<evidence type="ECO:0000313" key="2">
    <source>
        <dbReference type="EMBL" id="KAK4217704.1"/>
    </source>
</evidence>
<feature type="compositionally biased region" description="Polar residues" evidence="1">
    <location>
        <begin position="174"/>
        <end position="185"/>
    </location>
</feature>
<feature type="region of interest" description="Disordered" evidence="1">
    <location>
        <begin position="1"/>
        <end position="40"/>
    </location>
</feature>
<proteinExistence type="predicted"/>
<feature type="region of interest" description="Disordered" evidence="1">
    <location>
        <begin position="395"/>
        <end position="491"/>
    </location>
</feature>
<reference evidence="2" key="2">
    <citation type="submission" date="2023-05" db="EMBL/GenBank/DDBJ databases">
        <authorList>
            <consortium name="Lawrence Berkeley National Laboratory"/>
            <person name="Steindorff A."/>
            <person name="Hensen N."/>
            <person name="Bonometti L."/>
            <person name="Westerberg I."/>
            <person name="Brannstrom I.O."/>
            <person name="Guillou S."/>
            <person name="Cros-Aarteil S."/>
            <person name="Calhoun S."/>
            <person name="Haridas S."/>
            <person name="Kuo A."/>
            <person name="Mondo S."/>
            <person name="Pangilinan J."/>
            <person name="Riley R."/>
            <person name="Labutti K."/>
            <person name="Andreopoulos B."/>
            <person name="Lipzen A."/>
            <person name="Chen C."/>
            <person name="Yanf M."/>
            <person name="Daum C."/>
            <person name="Ng V."/>
            <person name="Clum A."/>
            <person name="Ohm R."/>
            <person name="Martin F."/>
            <person name="Silar P."/>
            <person name="Natvig D."/>
            <person name="Lalanne C."/>
            <person name="Gautier V."/>
            <person name="Ament-Velasquez S.L."/>
            <person name="Kruys A."/>
            <person name="Hutchinson M.I."/>
            <person name="Powell A.J."/>
            <person name="Barry K."/>
            <person name="Miller A.N."/>
            <person name="Grigoriev I.V."/>
            <person name="Debuchy R."/>
            <person name="Gladieux P."/>
            <person name="Thoren M.H."/>
            <person name="Johannesson H."/>
        </authorList>
    </citation>
    <scope>NUCLEOTIDE SEQUENCE</scope>
    <source>
        <strain evidence="2">PSN293</strain>
    </source>
</reference>
<feature type="compositionally biased region" description="Polar residues" evidence="1">
    <location>
        <begin position="91"/>
        <end position="104"/>
    </location>
</feature>
<dbReference type="EMBL" id="MU858058">
    <property type="protein sequence ID" value="KAK4217704.1"/>
    <property type="molecule type" value="Genomic_DNA"/>
</dbReference>
<feature type="compositionally biased region" description="Basic and acidic residues" evidence="1">
    <location>
        <begin position="112"/>
        <end position="127"/>
    </location>
</feature>
<feature type="compositionally biased region" description="Polar residues" evidence="1">
    <location>
        <begin position="659"/>
        <end position="678"/>
    </location>
</feature>
<feature type="region of interest" description="Disordered" evidence="1">
    <location>
        <begin position="283"/>
        <end position="329"/>
    </location>
</feature>
<feature type="region of interest" description="Disordered" evidence="1">
    <location>
        <begin position="88"/>
        <end position="214"/>
    </location>
</feature>
<reference evidence="2" key="1">
    <citation type="journal article" date="2023" name="Mol. Phylogenet. Evol.">
        <title>Genome-scale phylogeny and comparative genomics of the fungal order Sordariales.</title>
        <authorList>
            <person name="Hensen N."/>
            <person name="Bonometti L."/>
            <person name="Westerberg I."/>
            <person name="Brannstrom I.O."/>
            <person name="Guillou S."/>
            <person name="Cros-Aarteil S."/>
            <person name="Calhoun S."/>
            <person name="Haridas S."/>
            <person name="Kuo A."/>
            <person name="Mondo S."/>
            <person name="Pangilinan J."/>
            <person name="Riley R."/>
            <person name="LaButti K."/>
            <person name="Andreopoulos B."/>
            <person name="Lipzen A."/>
            <person name="Chen C."/>
            <person name="Yan M."/>
            <person name="Daum C."/>
            <person name="Ng V."/>
            <person name="Clum A."/>
            <person name="Steindorff A."/>
            <person name="Ohm R.A."/>
            <person name="Martin F."/>
            <person name="Silar P."/>
            <person name="Natvig D.O."/>
            <person name="Lalanne C."/>
            <person name="Gautier V."/>
            <person name="Ament-Velasquez S.L."/>
            <person name="Kruys A."/>
            <person name="Hutchinson M.I."/>
            <person name="Powell A.J."/>
            <person name="Barry K."/>
            <person name="Miller A.N."/>
            <person name="Grigoriev I.V."/>
            <person name="Debuchy R."/>
            <person name="Gladieux P."/>
            <person name="Hiltunen Thoren M."/>
            <person name="Johannesson H."/>
        </authorList>
    </citation>
    <scope>NUCLEOTIDE SEQUENCE</scope>
    <source>
        <strain evidence="2">PSN293</strain>
    </source>
</reference>
<protein>
    <submittedName>
        <fullName evidence="2">Uncharacterized protein</fullName>
    </submittedName>
</protein>
<dbReference type="AlphaFoldDB" id="A0AAN7BBJ4"/>
<feature type="region of interest" description="Disordered" evidence="1">
    <location>
        <begin position="655"/>
        <end position="678"/>
    </location>
</feature>
<comment type="caution">
    <text evidence="2">The sequence shown here is derived from an EMBL/GenBank/DDBJ whole genome shotgun (WGS) entry which is preliminary data.</text>
</comment>
<name>A0AAN7BBJ4_9PEZI</name>
<feature type="compositionally biased region" description="Low complexity" evidence="1">
    <location>
        <begin position="136"/>
        <end position="148"/>
    </location>
</feature>
<sequence>MEQVRAARRSASHGSMNRRYAADTGFSPGTVDSNPFTRRPLRSVNENTCLLNRPGPLESMLKTTTETGDIGLFSIRPSRSTTNFHRPLYAQSDSGDENWQTSPRGNMIDTPTFRHDSRRTPRPRDTASEIVSMHGSTSQRSASSTFSQPLDDPAQRTYSMTSCSSRPMSSKKSNGTLQSQSSGTFLQRPRSPFPYPARLRRPGMRPSSPAWTDNGAVDYSRMIQIDRIPHRTVHDLRKPTYPHSSRRATPGLTRPDANRSMSLSSASSLSVAEMSTGRISAAPTISGSEYRGRLDRGKSNNSLTSSSPTSIGGMHRPPYPRPVQNHSSRAQSSGVLFYDYTEQFEEAPPVVKPPLSPLAPIPTRAPSLHRHMLLDERYTLRFRDANIQNVTTVLRDSSPTELDSEQKSPKNQQNLLSPTKTLLDASSRLFPDPPMDPRAYRSSEDTEQGPPQEGTRPSHKSAAPSSGFMAASTSDIGRLQSPPAKCTRQQPEAMEVKIDLGAKQDKTDWRPFSPMSLERYDMTYKECLQHSALPQRSSVPESGDIHRSMSLSCETRESPSYVVSGLRDTPMHVTRLLITGIIIKTKGRANHMNQRIADPRRLSTQKPASLLRQDSKTAGTMREASVVNYVNWAPTEDHTVSRAPTTTPNQVCQKEAIRQGQNTDCPSSPQSPSHLQED</sequence>
<organism evidence="2 3">
    <name type="scientific">Rhypophila decipiens</name>
    <dbReference type="NCBI Taxonomy" id="261697"/>
    <lineage>
        <taxon>Eukaryota</taxon>
        <taxon>Fungi</taxon>
        <taxon>Dikarya</taxon>
        <taxon>Ascomycota</taxon>
        <taxon>Pezizomycotina</taxon>
        <taxon>Sordariomycetes</taxon>
        <taxon>Sordariomycetidae</taxon>
        <taxon>Sordariales</taxon>
        <taxon>Naviculisporaceae</taxon>
        <taxon>Rhypophila</taxon>
    </lineage>
</organism>
<feature type="region of interest" description="Disordered" evidence="1">
    <location>
        <begin position="599"/>
        <end position="619"/>
    </location>
</feature>
<feature type="compositionally biased region" description="Low complexity" evidence="1">
    <location>
        <begin position="159"/>
        <end position="173"/>
    </location>
</feature>
<keyword evidence="3" id="KW-1185">Reference proteome</keyword>
<accession>A0AAN7BBJ4</accession>